<accession>A0A0J8BHR9</accession>
<dbReference type="PANTHER" id="PTHR45653">
    <property type="entry name" value="DEDICATOR OF CYTOKINESIS"/>
    <property type="match status" value="1"/>
</dbReference>
<protein>
    <recommendedName>
        <fullName evidence="1">Dedicator of cytokinesis TPR repeats region domain-containing protein</fullName>
    </recommendedName>
</protein>
<dbReference type="OrthoDB" id="187184at2759"/>
<dbReference type="GO" id="GO:0005085">
    <property type="term" value="F:guanyl-nucleotide exchange factor activity"/>
    <property type="evidence" value="ECO:0007669"/>
    <property type="project" value="InterPro"/>
</dbReference>
<evidence type="ECO:0000313" key="2">
    <source>
        <dbReference type="EMBL" id="KMS65265.1"/>
    </source>
</evidence>
<dbReference type="EMBL" id="KQ111665">
    <property type="protein sequence ID" value="KMS65265.1"/>
    <property type="molecule type" value="Genomic_DNA"/>
</dbReference>
<feature type="non-terminal residue" evidence="2">
    <location>
        <position position="1"/>
    </location>
</feature>
<dbReference type="GO" id="GO:0007264">
    <property type="term" value="P:small GTPase-mediated signal transduction"/>
    <property type="evidence" value="ECO:0007669"/>
    <property type="project" value="InterPro"/>
</dbReference>
<organism evidence="2 3">
    <name type="scientific">Beta vulgaris subsp. vulgaris</name>
    <name type="common">Beet</name>
    <dbReference type="NCBI Taxonomy" id="3555"/>
    <lineage>
        <taxon>Eukaryota</taxon>
        <taxon>Viridiplantae</taxon>
        <taxon>Streptophyta</taxon>
        <taxon>Embryophyta</taxon>
        <taxon>Tracheophyta</taxon>
        <taxon>Spermatophyta</taxon>
        <taxon>Magnoliopsida</taxon>
        <taxon>eudicotyledons</taxon>
        <taxon>Gunneridae</taxon>
        <taxon>Pentapetalae</taxon>
        <taxon>Caryophyllales</taxon>
        <taxon>Chenopodiaceae</taxon>
        <taxon>Betoideae</taxon>
        <taxon>Beta</taxon>
    </lineage>
</organism>
<dbReference type="Proteomes" id="UP000035740">
    <property type="component" value="Unassembled WGS sequence"/>
</dbReference>
<evidence type="ECO:0000259" key="1">
    <source>
        <dbReference type="Pfam" id="PF23554"/>
    </source>
</evidence>
<evidence type="ECO:0000313" key="3">
    <source>
        <dbReference type="Proteomes" id="UP000035740"/>
    </source>
</evidence>
<name>A0A0J8BHR9_BETVV</name>
<dbReference type="PANTHER" id="PTHR45653:SF10">
    <property type="entry name" value="MYOBLAST CITY, ISOFORM B"/>
    <property type="match status" value="1"/>
</dbReference>
<proteinExistence type="predicted"/>
<dbReference type="Gramene" id="KMS65265">
    <property type="protein sequence ID" value="KMS65265"/>
    <property type="gene ID" value="BVRB_037730"/>
</dbReference>
<sequence>SIDAYIADVYAFPDVYTPLISHSRAAFLYAIQHTTSPNPSMFKQLTLLSKCFQYVVRLIVRSASCSQVTDSETFRRQLQCLLDDMFMLLAIQGGPKDLLIGCKAFLLRSFSSAFNELPMVFPPEQLGNICMSLLNSVPYHPDNSKLFIYKLRMVGSIAQSVLDNEVLFTIHTTNCYQFGSRNYAGR</sequence>
<dbReference type="GO" id="GO:0005737">
    <property type="term" value="C:cytoplasm"/>
    <property type="evidence" value="ECO:0007669"/>
    <property type="project" value="TreeGrafter"/>
</dbReference>
<dbReference type="InterPro" id="IPR056372">
    <property type="entry name" value="TPR_DOCK"/>
</dbReference>
<dbReference type="GO" id="GO:0005886">
    <property type="term" value="C:plasma membrane"/>
    <property type="evidence" value="ECO:0007669"/>
    <property type="project" value="TreeGrafter"/>
</dbReference>
<dbReference type="InterPro" id="IPR026791">
    <property type="entry name" value="DOCK"/>
</dbReference>
<dbReference type="GO" id="GO:0031267">
    <property type="term" value="F:small GTPase binding"/>
    <property type="evidence" value="ECO:0007669"/>
    <property type="project" value="TreeGrafter"/>
</dbReference>
<keyword evidence="3" id="KW-1185">Reference proteome</keyword>
<dbReference type="Pfam" id="PF23554">
    <property type="entry name" value="TPR_DOCK"/>
    <property type="match status" value="1"/>
</dbReference>
<reference evidence="2 3" key="1">
    <citation type="journal article" date="2014" name="Nature">
        <title>The genome of the recently domesticated crop plant sugar beet (Beta vulgaris).</title>
        <authorList>
            <person name="Dohm J.C."/>
            <person name="Minoche A.E."/>
            <person name="Holtgrawe D."/>
            <person name="Capella-Gutierrez S."/>
            <person name="Zakrzewski F."/>
            <person name="Tafer H."/>
            <person name="Rupp O."/>
            <person name="Sorensen T.R."/>
            <person name="Stracke R."/>
            <person name="Reinhardt R."/>
            <person name="Goesmann A."/>
            <person name="Kraft T."/>
            <person name="Schulz B."/>
            <person name="Stadler P.F."/>
            <person name="Schmidt T."/>
            <person name="Gabaldon T."/>
            <person name="Lehrach H."/>
            <person name="Weisshaar B."/>
            <person name="Himmelbauer H."/>
        </authorList>
    </citation>
    <scope>NUCLEOTIDE SEQUENCE [LARGE SCALE GENOMIC DNA]</scope>
    <source>
        <tissue evidence="2">Taproot</tissue>
    </source>
</reference>
<gene>
    <name evidence="2" type="ORF">BVRB_037730</name>
</gene>
<dbReference type="AlphaFoldDB" id="A0A0J8BHR9"/>
<feature type="domain" description="Dedicator of cytokinesis TPR repeats region" evidence="1">
    <location>
        <begin position="2"/>
        <end position="162"/>
    </location>
</feature>